<evidence type="ECO:0000313" key="1">
    <source>
        <dbReference type="EMBL" id="SOE88486.1"/>
    </source>
</evidence>
<dbReference type="EMBL" id="OCSU01000003">
    <property type="protein sequence ID" value="SOE88486.1"/>
    <property type="molecule type" value="Genomic_DNA"/>
</dbReference>
<proteinExistence type="predicted"/>
<keyword evidence="2" id="KW-1185">Reference proteome</keyword>
<dbReference type="Proteomes" id="UP000219522">
    <property type="component" value="Unassembled WGS sequence"/>
</dbReference>
<name>A0A7Z7ID20_9BURK</name>
<sequence>MQDDVQVTLARRLDEYMCRTRLGREKTSAAGVFILDDLPGTHDVPHTIHSPRTR</sequence>
<accession>A0A7Z7ID20</accession>
<comment type="caution">
    <text evidence="1">The sequence shown here is derived from an EMBL/GenBank/DDBJ whole genome shotgun (WGS) entry which is preliminary data.</text>
</comment>
<organism evidence="1 2">
    <name type="scientific">Caballeronia arationis</name>
    <dbReference type="NCBI Taxonomy" id="1777142"/>
    <lineage>
        <taxon>Bacteria</taxon>
        <taxon>Pseudomonadati</taxon>
        <taxon>Pseudomonadota</taxon>
        <taxon>Betaproteobacteria</taxon>
        <taxon>Burkholderiales</taxon>
        <taxon>Burkholderiaceae</taxon>
        <taxon>Caballeronia</taxon>
    </lineage>
</organism>
<gene>
    <name evidence="1" type="ORF">SAMN05446927_7100</name>
</gene>
<reference evidence="1 2" key="1">
    <citation type="submission" date="2017-09" db="EMBL/GenBank/DDBJ databases">
        <authorList>
            <person name="Varghese N."/>
            <person name="Submissions S."/>
        </authorList>
    </citation>
    <scope>NUCLEOTIDE SEQUENCE [LARGE SCALE GENOMIC DNA]</scope>
    <source>
        <strain evidence="1 2">OK806</strain>
    </source>
</reference>
<protein>
    <submittedName>
        <fullName evidence="1">Uncharacterized protein</fullName>
    </submittedName>
</protein>
<evidence type="ECO:0000313" key="2">
    <source>
        <dbReference type="Proteomes" id="UP000219522"/>
    </source>
</evidence>
<dbReference type="AlphaFoldDB" id="A0A7Z7ID20"/>